<dbReference type="RefSeq" id="WP_125430439.1">
    <property type="nucleotide sequence ID" value="NZ_RWIS01000007.1"/>
</dbReference>
<accession>A0A428JIJ7</accession>
<feature type="chain" id="PRO_5019289568" evidence="1">
    <location>
        <begin position="20"/>
        <end position="243"/>
    </location>
</feature>
<dbReference type="AlphaFoldDB" id="A0A428JIJ7"/>
<evidence type="ECO:0000313" key="4">
    <source>
        <dbReference type="Proteomes" id="UP000280066"/>
    </source>
</evidence>
<feature type="domain" description="DUF4397" evidence="2">
    <location>
        <begin position="55"/>
        <end position="160"/>
    </location>
</feature>
<keyword evidence="1" id="KW-0732">Signal</keyword>
<evidence type="ECO:0000259" key="2">
    <source>
        <dbReference type="Pfam" id="PF14344"/>
    </source>
</evidence>
<dbReference type="Proteomes" id="UP000280066">
    <property type="component" value="Unassembled WGS sequence"/>
</dbReference>
<proteinExistence type="predicted"/>
<dbReference type="OrthoDB" id="883784at2"/>
<dbReference type="InterPro" id="IPR025510">
    <property type="entry name" value="DUF4397"/>
</dbReference>
<sequence>MKQYLLLALSTAVLLSACSKDQEFPAPITPPAAPDQGQVRVVNNLALATGGSGPSSAIQLQLNGNAVGPAVLAGSAGPYQAVTVGEPFAQIMLPASSGSSWVQFNKLPIVKNQRYTLFTHTIGTSQSAKVVTEAPAVPTPVAGKAQVRVINLAAESTPVRIGEAQAPAPLYPEVTWGGVTGYQPVDARTYSLQVARTDGAQTTLFTQSVTLAAGKAYTLVLRGTTYSNAVAPEKLAFDLIADE</sequence>
<organism evidence="3 4">
    <name type="scientific">Hymenobacter metallilatus</name>
    <dbReference type="NCBI Taxonomy" id="2493666"/>
    <lineage>
        <taxon>Bacteria</taxon>
        <taxon>Pseudomonadati</taxon>
        <taxon>Bacteroidota</taxon>
        <taxon>Cytophagia</taxon>
        <taxon>Cytophagales</taxon>
        <taxon>Hymenobacteraceae</taxon>
        <taxon>Hymenobacter</taxon>
    </lineage>
</organism>
<dbReference type="Pfam" id="PF14344">
    <property type="entry name" value="DUF4397"/>
    <property type="match status" value="2"/>
</dbReference>
<evidence type="ECO:0000256" key="1">
    <source>
        <dbReference type="SAM" id="SignalP"/>
    </source>
</evidence>
<comment type="caution">
    <text evidence="3">The sequence shown here is derived from an EMBL/GenBank/DDBJ whole genome shotgun (WGS) entry which is preliminary data.</text>
</comment>
<name>A0A428JIJ7_9BACT</name>
<reference evidence="3 4" key="1">
    <citation type="submission" date="2018-12" db="EMBL/GenBank/DDBJ databases">
        <authorList>
            <person name="Feng G."/>
            <person name="Zhu H."/>
        </authorList>
    </citation>
    <scope>NUCLEOTIDE SEQUENCE [LARGE SCALE GENOMIC DNA]</scope>
    <source>
        <strain evidence="3 4">9PBR-2</strain>
    </source>
</reference>
<protein>
    <submittedName>
        <fullName evidence="3">DUF4397 domain-containing protein</fullName>
    </submittedName>
</protein>
<feature type="signal peptide" evidence="1">
    <location>
        <begin position="1"/>
        <end position="19"/>
    </location>
</feature>
<dbReference type="EMBL" id="RWIS01000007">
    <property type="protein sequence ID" value="RSK32464.1"/>
    <property type="molecule type" value="Genomic_DNA"/>
</dbReference>
<keyword evidence="4" id="KW-1185">Reference proteome</keyword>
<evidence type="ECO:0000313" key="3">
    <source>
        <dbReference type="EMBL" id="RSK32464.1"/>
    </source>
</evidence>
<feature type="domain" description="DUF4397" evidence="2">
    <location>
        <begin position="171"/>
        <end position="227"/>
    </location>
</feature>
<dbReference type="PROSITE" id="PS51257">
    <property type="entry name" value="PROKAR_LIPOPROTEIN"/>
    <property type="match status" value="1"/>
</dbReference>
<gene>
    <name evidence="3" type="ORF">EI290_12090</name>
</gene>